<evidence type="ECO:0000256" key="5">
    <source>
        <dbReference type="SAM" id="Phobius"/>
    </source>
</evidence>
<dbReference type="PROSITE" id="PS51125">
    <property type="entry name" value="NHL"/>
    <property type="match status" value="1"/>
</dbReference>
<evidence type="ECO:0000256" key="1">
    <source>
        <dbReference type="ARBA" id="ARBA00022729"/>
    </source>
</evidence>
<dbReference type="InterPro" id="IPR001258">
    <property type="entry name" value="NHL_repeat"/>
</dbReference>
<feature type="transmembrane region" description="Helical" evidence="5">
    <location>
        <begin position="21"/>
        <end position="42"/>
    </location>
</feature>
<dbReference type="CDD" id="cd05819">
    <property type="entry name" value="NHL"/>
    <property type="match status" value="1"/>
</dbReference>
<keyword evidence="1" id="KW-0732">Signal</keyword>
<proteinExistence type="predicted"/>
<evidence type="ECO:0000313" key="6">
    <source>
        <dbReference type="EMBL" id="CAF4256051.1"/>
    </source>
</evidence>
<dbReference type="PANTHER" id="PTHR10680">
    <property type="entry name" value="PEPTIDYL-GLYCINE ALPHA-AMIDATING MONOOXYGENASE"/>
    <property type="match status" value="1"/>
</dbReference>
<evidence type="ECO:0000256" key="4">
    <source>
        <dbReference type="PROSITE-ProRule" id="PRU00504"/>
    </source>
</evidence>
<keyword evidence="3" id="KW-0325">Glycoprotein</keyword>
<evidence type="ECO:0008006" key="8">
    <source>
        <dbReference type="Google" id="ProtNLM"/>
    </source>
</evidence>
<keyword evidence="5" id="KW-1133">Transmembrane helix</keyword>
<comment type="caution">
    <text evidence="6">The sequence shown here is derived from an EMBL/GenBank/DDBJ whole genome shotgun (WGS) entry which is preliminary data.</text>
</comment>
<protein>
    <recommendedName>
        <fullName evidence="8">NHL repeat containing protein</fullName>
    </recommendedName>
</protein>
<dbReference type="GO" id="GO:0005576">
    <property type="term" value="C:extracellular region"/>
    <property type="evidence" value="ECO:0007669"/>
    <property type="project" value="TreeGrafter"/>
</dbReference>
<dbReference type="AlphaFoldDB" id="A0A820EYH2"/>
<accession>A0A820EYH2</accession>
<dbReference type="SUPFAM" id="SSF101898">
    <property type="entry name" value="NHL repeat"/>
    <property type="match status" value="1"/>
</dbReference>
<evidence type="ECO:0000256" key="3">
    <source>
        <dbReference type="ARBA" id="ARBA00023180"/>
    </source>
</evidence>
<dbReference type="Gene3D" id="2.120.10.30">
    <property type="entry name" value="TolB, C-terminal domain"/>
    <property type="match status" value="2"/>
</dbReference>
<gene>
    <name evidence="6" type="ORF">OXD698_LOCUS43705</name>
</gene>
<feature type="non-terminal residue" evidence="6">
    <location>
        <position position="1"/>
    </location>
</feature>
<dbReference type="EMBL" id="CAJOAZ010012682">
    <property type="protein sequence ID" value="CAF4256051.1"/>
    <property type="molecule type" value="Genomic_DNA"/>
</dbReference>
<sequence length="375" mass="42149">NEQANSQARSSWKSFFGKRKLMWIIICIIVVILIIIIPIIIIKTKKNNVIQISTTTTEITTQEATETLNQLITEKQIPTKYNNYSQQGITVAGGNGQGNQSNQLGSPGNIIIDENKTILISDGTNHRIVEWKYESNHSQIIIGGNNQLPRFNPTDVVVDKENNALIIVEVATRQVLRWFRANQTYQQILTFDFYSIRLAMDKNGYLYVSNYDQKDVTRWKDGDTSGTIVAGGGGGEGNDLNHLETPGCIFVDDDYSVYVSDEANSRVMKWKKDATEGIIVAGGNEYGDNLDQLSLPLGVIVDRMGNIYVADWFNHRIMRWREEDTRGSIVVGGNGEGSASNQLNVPTRLAFDNEENLYVVDQNNRRVQKFEKSSD</sequence>
<dbReference type="PANTHER" id="PTHR10680:SF28">
    <property type="entry name" value="SMP-30_GLUCONOLACTONASE_LRE-LIKE REGION DOMAIN-CONTAINING PROTEIN"/>
    <property type="match status" value="1"/>
</dbReference>
<name>A0A820EYH2_9BILA</name>
<keyword evidence="2" id="KW-0677">Repeat</keyword>
<evidence type="ECO:0000256" key="2">
    <source>
        <dbReference type="ARBA" id="ARBA00022737"/>
    </source>
</evidence>
<reference evidence="6" key="1">
    <citation type="submission" date="2021-02" db="EMBL/GenBank/DDBJ databases">
        <authorList>
            <person name="Nowell W R."/>
        </authorList>
    </citation>
    <scope>NUCLEOTIDE SEQUENCE</scope>
</reference>
<dbReference type="InterPro" id="IPR011042">
    <property type="entry name" value="6-blade_b-propeller_TolB-like"/>
</dbReference>
<dbReference type="Proteomes" id="UP000663844">
    <property type="component" value="Unassembled WGS sequence"/>
</dbReference>
<organism evidence="6 7">
    <name type="scientific">Adineta steineri</name>
    <dbReference type="NCBI Taxonomy" id="433720"/>
    <lineage>
        <taxon>Eukaryota</taxon>
        <taxon>Metazoa</taxon>
        <taxon>Spiralia</taxon>
        <taxon>Gnathifera</taxon>
        <taxon>Rotifera</taxon>
        <taxon>Eurotatoria</taxon>
        <taxon>Bdelloidea</taxon>
        <taxon>Adinetida</taxon>
        <taxon>Adinetidae</taxon>
        <taxon>Adineta</taxon>
    </lineage>
</organism>
<evidence type="ECO:0000313" key="7">
    <source>
        <dbReference type="Proteomes" id="UP000663844"/>
    </source>
</evidence>
<feature type="repeat" description="NHL" evidence="4">
    <location>
        <begin position="337"/>
        <end position="373"/>
    </location>
</feature>
<keyword evidence="5" id="KW-0472">Membrane</keyword>
<keyword evidence="5" id="KW-0812">Transmembrane</keyword>